<reference evidence="1" key="1">
    <citation type="journal article" date="2014" name="Int. J. Syst. Evol. Microbiol.">
        <title>Complete genome sequence of Corynebacterium casei LMG S-19264T (=DSM 44701T), isolated from a smear-ripened cheese.</title>
        <authorList>
            <consortium name="US DOE Joint Genome Institute (JGI-PGF)"/>
            <person name="Walter F."/>
            <person name="Albersmeier A."/>
            <person name="Kalinowski J."/>
            <person name="Ruckert C."/>
        </authorList>
    </citation>
    <scope>NUCLEOTIDE SEQUENCE</scope>
    <source>
        <strain evidence="1">CGMCC 1.15794</strain>
    </source>
</reference>
<accession>A0A917IC50</accession>
<dbReference type="Proteomes" id="UP000657592">
    <property type="component" value="Unassembled WGS sequence"/>
</dbReference>
<keyword evidence="2" id="KW-1185">Reference proteome</keyword>
<evidence type="ECO:0000313" key="2">
    <source>
        <dbReference type="Proteomes" id="UP000657592"/>
    </source>
</evidence>
<evidence type="ECO:0000313" key="1">
    <source>
        <dbReference type="EMBL" id="GGH33811.1"/>
    </source>
</evidence>
<dbReference type="InterPro" id="IPR029058">
    <property type="entry name" value="AB_hydrolase_fold"/>
</dbReference>
<dbReference type="EMBL" id="BMJY01000001">
    <property type="protein sequence ID" value="GGH33811.1"/>
    <property type="molecule type" value="Genomic_DNA"/>
</dbReference>
<sequence>MLAHTIRCSLTRSRLSSTERPSPRTPAARIDALASPWLDPVGKVAFYQQIAALTSSDTRDVAEKLGATRCPVRIGWGRDDPWLPLRQAYELQSRFPDHPDVLVLDDIGHLAPYEHPSAVAASLRDWFTPRARTDAASVRAVARLGSHCS</sequence>
<name>A0A917IC50_9MICO</name>
<reference evidence="1" key="2">
    <citation type="submission" date="2020-09" db="EMBL/GenBank/DDBJ databases">
        <authorList>
            <person name="Sun Q."/>
            <person name="Zhou Y."/>
        </authorList>
    </citation>
    <scope>NUCLEOTIDE SEQUENCE</scope>
    <source>
        <strain evidence="1">CGMCC 1.15794</strain>
    </source>
</reference>
<gene>
    <name evidence="1" type="ORF">GCM10010921_01060</name>
</gene>
<proteinExistence type="predicted"/>
<dbReference type="PANTHER" id="PTHR43689:SF8">
    <property type="entry name" value="ALPHA_BETA-HYDROLASES SUPERFAMILY PROTEIN"/>
    <property type="match status" value="1"/>
</dbReference>
<dbReference type="PANTHER" id="PTHR43689">
    <property type="entry name" value="HYDROLASE"/>
    <property type="match status" value="1"/>
</dbReference>
<dbReference type="AlphaFoldDB" id="A0A917IC50"/>
<comment type="caution">
    <text evidence="1">The sequence shown here is derived from an EMBL/GenBank/DDBJ whole genome shotgun (WGS) entry which is preliminary data.</text>
</comment>
<evidence type="ECO:0008006" key="3">
    <source>
        <dbReference type="Google" id="ProtNLM"/>
    </source>
</evidence>
<dbReference type="SUPFAM" id="SSF53474">
    <property type="entry name" value="alpha/beta-Hydrolases"/>
    <property type="match status" value="1"/>
</dbReference>
<protein>
    <recommendedName>
        <fullName evidence="3">AB hydrolase-1 domain-containing protein</fullName>
    </recommendedName>
</protein>
<organism evidence="1 2">
    <name type="scientific">Microbacterium album</name>
    <dbReference type="NCBI Taxonomy" id="2053191"/>
    <lineage>
        <taxon>Bacteria</taxon>
        <taxon>Bacillati</taxon>
        <taxon>Actinomycetota</taxon>
        <taxon>Actinomycetes</taxon>
        <taxon>Micrococcales</taxon>
        <taxon>Microbacteriaceae</taxon>
        <taxon>Microbacterium</taxon>
    </lineage>
</organism>
<dbReference type="Gene3D" id="3.40.50.1820">
    <property type="entry name" value="alpha/beta hydrolase"/>
    <property type="match status" value="1"/>
</dbReference>